<reference evidence="1 2" key="1">
    <citation type="submission" date="2022-03" db="EMBL/GenBank/DDBJ databases">
        <title>Hymenobactersp. isolated from the air.</title>
        <authorList>
            <person name="Won M."/>
            <person name="Kwon S.-W."/>
        </authorList>
    </citation>
    <scope>NUCLEOTIDE SEQUENCE [LARGE SCALE GENOMIC DNA]</scope>
    <source>
        <strain evidence="1 2">KACC 21982</strain>
    </source>
</reference>
<evidence type="ECO:0000313" key="2">
    <source>
        <dbReference type="Proteomes" id="UP000831113"/>
    </source>
</evidence>
<accession>A0ABY4D3C4</accession>
<evidence type="ECO:0000313" key="1">
    <source>
        <dbReference type="EMBL" id="UOG76005.1"/>
    </source>
</evidence>
<evidence type="ECO:0008006" key="3">
    <source>
        <dbReference type="Google" id="ProtNLM"/>
    </source>
</evidence>
<sequence>MTTEEWIQQYNTLNNSFKKRLVFRLGVDSGFFSEYNNMILAMLYCLKHNIRFELYSDHARFALRDGWNDFFLPFEAVNTQRINKDYSLRPYIIEQSTEAPLQKIVKYRYITAAYKRFFGVDYMTQDLWDFHRDPAFAQETFTVPKLGFQQTPLLVATQQVIKAFWRYNAQSAPIVASFTKSIQLPSEYICLHVRAGDKFTETKTYDFGEYMVPAMQFSSNQTAFVMTDDYTVVEQLRSQYTGWQFHTLCTPSERGYFHTEFVKQDKQAKFEHHLRLFAELDIAAGCTKFIGTYSSNIGMFMGMRIGPDRCHCLDFKDWVIW</sequence>
<dbReference type="Gene3D" id="3.40.50.11350">
    <property type="match status" value="1"/>
</dbReference>
<keyword evidence="2" id="KW-1185">Reference proteome</keyword>
<organism evidence="1 2">
    <name type="scientific">Hymenobacter tibetensis</name>
    <dbReference type="NCBI Taxonomy" id="497967"/>
    <lineage>
        <taxon>Bacteria</taxon>
        <taxon>Pseudomonadati</taxon>
        <taxon>Bacteroidota</taxon>
        <taxon>Cytophagia</taxon>
        <taxon>Cytophagales</taxon>
        <taxon>Hymenobacteraceae</taxon>
        <taxon>Hymenobacter</taxon>
    </lineage>
</organism>
<gene>
    <name evidence="1" type="ORF">MTX78_05245</name>
</gene>
<dbReference type="PANTHER" id="PTHR13132:SF29">
    <property type="entry name" value="ALPHA-(1,6)-FUCOSYLTRANSFERASE"/>
    <property type="match status" value="1"/>
</dbReference>
<protein>
    <recommendedName>
        <fullName evidence="3">Glycosyl transferase</fullName>
    </recommendedName>
</protein>
<dbReference type="PANTHER" id="PTHR13132">
    <property type="entry name" value="ALPHA- 1,6 -FUCOSYLTRANSFERASE"/>
    <property type="match status" value="1"/>
</dbReference>
<name>A0ABY4D3C4_9BACT</name>
<dbReference type="RefSeq" id="WP_243800542.1">
    <property type="nucleotide sequence ID" value="NZ_CP094669.1"/>
</dbReference>
<proteinExistence type="predicted"/>
<dbReference type="EMBL" id="CP094669">
    <property type="protein sequence ID" value="UOG76005.1"/>
    <property type="molecule type" value="Genomic_DNA"/>
</dbReference>
<dbReference type="Proteomes" id="UP000831113">
    <property type="component" value="Chromosome"/>
</dbReference>